<dbReference type="InterPro" id="IPR017853">
    <property type="entry name" value="GH"/>
</dbReference>
<evidence type="ECO:0000313" key="10">
    <source>
        <dbReference type="Proteomes" id="UP001500767"/>
    </source>
</evidence>
<dbReference type="Pfam" id="PF02838">
    <property type="entry name" value="Glyco_hydro_20b"/>
    <property type="match status" value="1"/>
</dbReference>
<dbReference type="InterPro" id="IPR015883">
    <property type="entry name" value="Glyco_hydro_20_cat"/>
</dbReference>
<dbReference type="RefSeq" id="WP_204910488.1">
    <property type="nucleotide sequence ID" value="NZ_BAAAYR010000002.1"/>
</dbReference>
<evidence type="ECO:0000256" key="1">
    <source>
        <dbReference type="ARBA" id="ARBA00001231"/>
    </source>
</evidence>
<proteinExistence type="inferred from homology"/>
<evidence type="ECO:0000259" key="8">
    <source>
        <dbReference type="Pfam" id="PF02838"/>
    </source>
</evidence>
<evidence type="ECO:0000313" key="9">
    <source>
        <dbReference type="EMBL" id="GAA3566970.1"/>
    </source>
</evidence>
<dbReference type="SUPFAM" id="SSF51445">
    <property type="entry name" value="(Trans)glycosidases"/>
    <property type="match status" value="1"/>
</dbReference>
<keyword evidence="4" id="KW-0378">Hydrolase</keyword>
<dbReference type="Pfam" id="PF00728">
    <property type="entry name" value="Glyco_hydro_20"/>
    <property type="match status" value="1"/>
</dbReference>
<feature type="domain" description="Beta-hexosaminidase bacterial type N-terminal" evidence="8">
    <location>
        <begin position="7"/>
        <end position="126"/>
    </location>
</feature>
<dbReference type="EMBL" id="BAAAYR010000002">
    <property type="protein sequence ID" value="GAA3566970.1"/>
    <property type="molecule type" value="Genomic_DNA"/>
</dbReference>
<dbReference type="InterPro" id="IPR029018">
    <property type="entry name" value="Hex-like_dom2"/>
</dbReference>
<evidence type="ECO:0000256" key="5">
    <source>
        <dbReference type="ARBA" id="ARBA00023295"/>
    </source>
</evidence>
<dbReference type="InterPro" id="IPR025705">
    <property type="entry name" value="Beta_hexosaminidase_sua/sub"/>
</dbReference>
<dbReference type="SUPFAM" id="SSF55545">
    <property type="entry name" value="beta-N-acetylhexosaminidase-like domain"/>
    <property type="match status" value="1"/>
</dbReference>
<dbReference type="InterPro" id="IPR015882">
    <property type="entry name" value="HEX_bac_N"/>
</dbReference>
<evidence type="ECO:0000256" key="6">
    <source>
        <dbReference type="SAM" id="MobiDB-lite"/>
    </source>
</evidence>
<name>A0ABP6XIY3_9ACTN</name>
<dbReference type="Gene3D" id="3.20.20.80">
    <property type="entry name" value="Glycosidases"/>
    <property type="match status" value="1"/>
</dbReference>
<keyword evidence="5" id="KW-0326">Glycosidase</keyword>
<keyword evidence="10" id="KW-1185">Reference proteome</keyword>
<feature type="region of interest" description="Disordered" evidence="6">
    <location>
        <begin position="499"/>
        <end position="531"/>
    </location>
</feature>
<dbReference type="CDD" id="cd06563">
    <property type="entry name" value="GH20_chitobiase-like"/>
    <property type="match status" value="1"/>
</dbReference>
<comment type="caution">
    <text evidence="9">The sequence shown here is derived from an EMBL/GenBank/DDBJ whole genome shotgun (WGS) entry which is preliminary data.</text>
</comment>
<dbReference type="PANTHER" id="PTHR22600">
    <property type="entry name" value="BETA-HEXOSAMINIDASE"/>
    <property type="match status" value="1"/>
</dbReference>
<gene>
    <name evidence="9" type="ORF">GCM10022197_23790</name>
</gene>
<protein>
    <recommendedName>
        <fullName evidence="3">beta-N-acetylhexosaminidase</fullName>
        <ecNumber evidence="3">3.2.1.52</ecNumber>
    </recommendedName>
</protein>
<reference evidence="10" key="1">
    <citation type="journal article" date="2019" name="Int. J. Syst. Evol. Microbiol.">
        <title>The Global Catalogue of Microorganisms (GCM) 10K type strain sequencing project: providing services to taxonomists for standard genome sequencing and annotation.</title>
        <authorList>
            <consortium name="The Broad Institute Genomics Platform"/>
            <consortium name="The Broad Institute Genome Sequencing Center for Infectious Disease"/>
            <person name="Wu L."/>
            <person name="Ma J."/>
        </authorList>
    </citation>
    <scope>NUCLEOTIDE SEQUENCE [LARGE SCALE GENOMIC DNA]</scope>
    <source>
        <strain evidence="10">JCM 16540</strain>
    </source>
</reference>
<evidence type="ECO:0000256" key="3">
    <source>
        <dbReference type="ARBA" id="ARBA00012663"/>
    </source>
</evidence>
<dbReference type="Proteomes" id="UP001500767">
    <property type="component" value="Unassembled WGS sequence"/>
</dbReference>
<comment type="similarity">
    <text evidence="2">Belongs to the glycosyl hydrolase 20 family.</text>
</comment>
<evidence type="ECO:0000259" key="7">
    <source>
        <dbReference type="Pfam" id="PF00728"/>
    </source>
</evidence>
<comment type="catalytic activity">
    <reaction evidence="1">
        <text>Hydrolysis of terminal non-reducing N-acetyl-D-hexosamine residues in N-acetyl-beta-D-hexosaminides.</text>
        <dbReference type="EC" id="3.2.1.52"/>
    </reaction>
</comment>
<dbReference type="EC" id="3.2.1.52" evidence="3"/>
<feature type="domain" description="Glycoside hydrolase family 20 catalytic" evidence="7">
    <location>
        <begin position="130"/>
        <end position="471"/>
    </location>
</feature>
<dbReference type="PANTHER" id="PTHR22600:SF57">
    <property type="entry name" value="BETA-N-ACETYLHEXOSAMINIDASE"/>
    <property type="match status" value="1"/>
</dbReference>
<accession>A0ABP6XIY3</accession>
<evidence type="ECO:0000256" key="2">
    <source>
        <dbReference type="ARBA" id="ARBA00006285"/>
    </source>
</evidence>
<evidence type="ECO:0000256" key="4">
    <source>
        <dbReference type="ARBA" id="ARBA00022801"/>
    </source>
</evidence>
<dbReference type="Gene3D" id="3.30.379.10">
    <property type="entry name" value="Chitobiase/beta-hexosaminidase domain 2-like"/>
    <property type="match status" value="1"/>
</dbReference>
<organism evidence="9 10">
    <name type="scientific">Microlunatus spumicola</name>
    <dbReference type="NCBI Taxonomy" id="81499"/>
    <lineage>
        <taxon>Bacteria</taxon>
        <taxon>Bacillati</taxon>
        <taxon>Actinomycetota</taxon>
        <taxon>Actinomycetes</taxon>
        <taxon>Propionibacteriales</taxon>
        <taxon>Propionibacteriaceae</taxon>
        <taxon>Microlunatus</taxon>
    </lineage>
</organism>
<sequence length="531" mass="57427">MPLAPLALVPRPTSVRREDGAYVLPSDLAVAGTPAWAAVVRRLLAPGTGLDLPLSEQGALRLVRDPGLAEEAYRLRVAEDGITLTAATERGLNWAVQTLRQLLPPSVLLPAPTGERLSVPFVVVEDGPRFGWRGVMLDVGRHFFALPDLFRVVDLLALHKHNVLHLHLTEDQGWRFPVPGLPRLTEVGGWRAETRRPHDAEGDGTPHGGSYTADQLRALVAYAGQRGITVVPEIDLPGHALALLAAYPELGNDPAAGYRTATTFGVFDEVLNVSDETLDRVLEVYAALLDVFPGPYVHVGGDECPRTEWLASPAARALAAERGLADVTHLQRWFTERLRDWLAARGRRLVGWDEICDEGPLEGAVAMAWRGAEHGVAAAAAGMGVVMAPYSHTYLDFYPGAGAEEPYAIGGLTTTETVYGFEPLAGVPPESADRVLGTQCQLWTEYVPSLRRAEYQLFPRASAHAEVAWSAPEGRSWPEFAERLDVHLGRLDALGVNFRPEAGPHPWQQGGSGSLRRPIDPVDPAATAATA</sequence>
<dbReference type="PRINTS" id="PR00738">
    <property type="entry name" value="GLHYDRLASE20"/>
</dbReference>